<accession>A0A7W7SB85</accession>
<evidence type="ECO:0000256" key="1">
    <source>
        <dbReference type="ARBA" id="ARBA00023015"/>
    </source>
</evidence>
<evidence type="ECO:0000313" key="6">
    <source>
        <dbReference type="EMBL" id="MBB4947301.1"/>
    </source>
</evidence>
<evidence type="ECO:0000313" key="7">
    <source>
        <dbReference type="Proteomes" id="UP000573327"/>
    </source>
</evidence>
<dbReference type="InterPro" id="IPR009057">
    <property type="entry name" value="Homeodomain-like_sf"/>
</dbReference>
<comment type="caution">
    <text evidence="6">The sequence shown here is derived from an EMBL/GenBank/DDBJ whole genome shotgun (WGS) entry which is preliminary data.</text>
</comment>
<keyword evidence="3" id="KW-0804">Transcription</keyword>
<protein>
    <submittedName>
        <fullName evidence="6">AcrR family transcriptional regulator</fullName>
    </submittedName>
</protein>
<reference evidence="6 7" key="1">
    <citation type="submission" date="2020-08" db="EMBL/GenBank/DDBJ databases">
        <title>Sequencing the genomes of 1000 actinobacteria strains.</title>
        <authorList>
            <person name="Klenk H.-P."/>
        </authorList>
    </citation>
    <scope>NUCLEOTIDE SEQUENCE [LARGE SCALE GENOMIC DNA]</scope>
    <source>
        <strain evidence="6 7">DSM 44786</strain>
    </source>
</reference>
<dbReference type="PANTHER" id="PTHR30055:SF151">
    <property type="entry name" value="TRANSCRIPTIONAL REGULATORY PROTEIN"/>
    <property type="match status" value="1"/>
</dbReference>
<dbReference type="PANTHER" id="PTHR30055">
    <property type="entry name" value="HTH-TYPE TRANSCRIPTIONAL REGULATOR RUTR"/>
    <property type="match status" value="1"/>
</dbReference>
<dbReference type="GO" id="GO:0003700">
    <property type="term" value="F:DNA-binding transcription factor activity"/>
    <property type="evidence" value="ECO:0007669"/>
    <property type="project" value="TreeGrafter"/>
</dbReference>
<evidence type="ECO:0000256" key="4">
    <source>
        <dbReference type="SAM" id="MobiDB-lite"/>
    </source>
</evidence>
<keyword evidence="7" id="KW-1185">Reference proteome</keyword>
<dbReference type="InterPro" id="IPR004111">
    <property type="entry name" value="Repressor_TetR_C"/>
</dbReference>
<dbReference type="InterPro" id="IPR036271">
    <property type="entry name" value="Tet_transcr_reg_TetR-rel_C_sf"/>
</dbReference>
<dbReference type="Gene3D" id="1.10.357.10">
    <property type="entry name" value="Tetracycline Repressor, domain 2"/>
    <property type="match status" value="1"/>
</dbReference>
<dbReference type="Proteomes" id="UP000573327">
    <property type="component" value="Unassembled WGS sequence"/>
</dbReference>
<dbReference type="RefSeq" id="WP_184915092.1">
    <property type="nucleotide sequence ID" value="NZ_JACHJR010000001.1"/>
</dbReference>
<name>A0A7W7SB85_9ACTN</name>
<evidence type="ECO:0000259" key="5">
    <source>
        <dbReference type="Pfam" id="PF02909"/>
    </source>
</evidence>
<keyword evidence="2" id="KW-0238">DNA-binding</keyword>
<dbReference type="SUPFAM" id="SSF48498">
    <property type="entry name" value="Tetracyclin repressor-like, C-terminal domain"/>
    <property type="match status" value="1"/>
</dbReference>
<dbReference type="GO" id="GO:0045892">
    <property type="term" value="P:negative regulation of DNA-templated transcription"/>
    <property type="evidence" value="ECO:0007669"/>
    <property type="project" value="InterPro"/>
</dbReference>
<dbReference type="InterPro" id="IPR050109">
    <property type="entry name" value="HTH-type_TetR-like_transc_reg"/>
</dbReference>
<dbReference type="AlphaFoldDB" id="A0A7W7SB85"/>
<sequence length="236" mass="24690">MNEELDPAARLLWGPPPKGGRGPKAGLSLDRIARAGIEIADAEGLGAVSMQRVAGLLDFTKMALYRYVPGKAELVALMVDAAIGEAPPVTGTGWRDPLADWSRRLAGVFRLHPWLLDATVGPRLIGPAELSWMERAVAALDGTALTGAERLDAVAVLAGHVRAIAQQSRAAGPAGSPEQQLLATLGALVFGHRDRYPATATAMAAAVTDGQDQALEFGLRCFLDGLGVRIAESLDG</sequence>
<keyword evidence="1" id="KW-0805">Transcription regulation</keyword>
<proteinExistence type="predicted"/>
<dbReference type="SUPFAM" id="SSF46689">
    <property type="entry name" value="Homeodomain-like"/>
    <property type="match status" value="1"/>
</dbReference>
<feature type="domain" description="Tetracycline repressor TetR C-terminal" evidence="5">
    <location>
        <begin position="88"/>
        <end position="228"/>
    </location>
</feature>
<dbReference type="GO" id="GO:0000976">
    <property type="term" value="F:transcription cis-regulatory region binding"/>
    <property type="evidence" value="ECO:0007669"/>
    <property type="project" value="TreeGrafter"/>
</dbReference>
<feature type="region of interest" description="Disordered" evidence="4">
    <location>
        <begin position="1"/>
        <end position="25"/>
    </location>
</feature>
<evidence type="ECO:0000256" key="3">
    <source>
        <dbReference type="ARBA" id="ARBA00023163"/>
    </source>
</evidence>
<evidence type="ECO:0000256" key="2">
    <source>
        <dbReference type="ARBA" id="ARBA00023125"/>
    </source>
</evidence>
<gene>
    <name evidence="6" type="ORF">F4556_002836</name>
</gene>
<organism evidence="6 7">
    <name type="scientific">Kitasatospora gansuensis</name>
    <dbReference type="NCBI Taxonomy" id="258050"/>
    <lineage>
        <taxon>Bacteria</taxon>
        <taxon>Bacillati</taxon>
        <taxon>Actinomycetota</taxon>
        <taxon>Actinomycetes</taxon>
        <taxon>Kitasatosporales</taxon>
        <taxon>Streptomycetaceae</taxon>
        <taxon>Kitasatospora</taxon>
    </lineage>
</organism>
<dbReference type="Pfam" id="PF02909">
    <property type="entry name" value="TetR_C_1"/>
    <property type="match status" value="1"/>
</dbReference>
<dbReference type="EMBL" id="JACHJR010000001">
    <property type="protein sequence ID" value="MBB4947301.1"/>
    <property type="molecule type" value="Genomic_DNA"/>
</dbReference>